<dbReference type="InterPro" id="IPR025937">
    <property type="entry name" value="PDGLE_dom"/>
</dbReference>
<feature type="domain" description="PDGLE" evidence="7">
    <location>
        <begin position="17"/>
        <end position="102"/>
    </location>
</feature>
<evidence type="ECO:0000313" key="9">
    <source>
        <dbReference type="Proteomes" id="UP000326331"/>
    </source>
</evidence>
<comment type="subcellular location">
    <subcellularLocation>
        <location evidence="1">Cell membrane</location>
    </subcellularLocation>
</comment>
<dbReference type="Pfam" id="PF13190">
    <property type="entry name" value="PDGLE"/>
    <property type="match status" value="1"/>
</dbReference>
<keyword evidence="2" id="KW-1003">Cell membrane</keyword>
<name>A0ABX6BZN2_9CHLR</name>
<keyword evidence="9" id="KW-1185">Reference proteome</keyword>
<feature type="transmembrane region" description="Helical" evidence="6">
    <location>
        <begin position="77"/>
        <end position="101"/>
    </location>
</feature>
<evidence type="ECO:0000259" key="7">
    <source>
        <dbReference type="Pfam" id="PF13190"/>
    </source>
</evidence>
<proteinExistence type="predicted"/>
<dbReference type="Proteomes" id="UP000326331">
    <property type="component" value="Chromosome"/>
</dbReference>
<evidence type="ECO:0000256" key="2">
    <source>
        <dbReference type="ARBA" id="ARBA00022475"/>
    </source>
</evidence>
<keyword evidence="4 6" id="KW-1133">Transmembrane helix</keyword>
<protein>
    <recommendedName>
        <fullName evidence="7">PDGLE domain-containing protein</fullName>
    </recommendedName>
</protein>
<keyword evidence="5 6" id="KW-0472">Membrane</keyword>
<reference evidence="8 9" key="2">
    <citation type="submission" date="2019-10" db="EMBL/GenBank/DDBJ databases">
        <title>Thermopilla bonchosmolovskayae gen. nov., sp. nov., a moderately thermophilic Chloroflexi bacterium from a Chukotka hot spring (Arctic, Russia), representing a novel classis Thermopillaia, which include previously uncultivated lineage OLB14.</title>
        <authorList>
            <person name="Kochetkova T.V."/>
            <person name="Zayulina K.S."/>
            <person name="Zhigarkov V.S."/>
            <person name="Minaev N.V."/>
            <person name="Novikov A."/>
            <person name="Toshchakov S.V."/>
            <person name="Elcheninov A.G."/>
            <person name="Kublanov I.V."/>
        </authorList>
    </citation>
    <scope>NUCLEOTIDE SEQUENCE [LARGE SCALE GENOMIC DNA]</scope>
    <source>
        <strain evidence="8 9">3753O</strain>
    </source>
</reference>
<reference evidence="8 9" key="1">
    <citation type="submission" date="2019-08" db="EMBL/GenBank/DDBJ databases">
        <authorList>
            <person name="Toschakov S.V."/>
        </authorList>
    </citation>
    <scope>NUCLEOTIDE SEQUENCE [LARGE SCALE GENOMIC DNA]</scope>
    <source>
        <strain evidence="8 9">3753O</strain>
    </source>
</reference>
<evidence type="ECO:0000256" key="4">
    <source>
        <dbReference type="ARBA" id="ARBA00022989"/>
    </source>
</evidence>
<evidence type="ECO:0000256" key="1">
    <source>
        <dbReference type="ARBA" id="ARBA00004236"/>
    </source>
</evidence>
<evidence type="ECO:0000256" key="6">
    <source>
        <dbReference type="SAM" id="Phobius"/>
    </source>
</evidence>
<dbReference type="EMBL" id="CP042829">
    <property type="protein sequence ID" value="QFG02392.1"/>
    <property type="molecule type" value="Genomic_DNA"/>
</dbReference>
<evidence type="ECO:0000256" key="5">
    <source>
        <dbReference type="ARBA" id="ARBA00023136"/>
    </source>
</evidence>
<evidence type="ECO:0000256" key="3">
    <source>
        <dbReference type="ARBA" id="ARBA00022692"/>
    </source>
</evidence>
<gene>
    <name evidence="8" type="ORF">Tbon_03490</name>
</gene>
<accession>A0ABX6BZN2</accession>
<dbReference type="RefSeq" id="WP_158066322.1">
    <property type="nucleotide sequence ID" value="NZ_CP042829.1"/>
</dbReference>
<sequence length="112" mass="11701">MTATAPSERSFLRRWGWAIAGLIIAALVVIFLAPAASSDPDGLDRVAEDKGFVENAKDPPYEWLTDYSIPGIDNETVSVVLAGLIGVGLVFAVTVGLGAAVRTAKKNRGSSA</sequence>
<evidence type="ECO:0000313" key="8">
    <source>
        <dbReference type="EMBL" id="QFG02392.1"/>
    </source>
</evidence>
<organism evidence="8 9">
    <name type="scientific">Tepidiforma bonchosmolovskayae</name>
    <dbReference type="NCBI Taxonomy" id="2601677"/>
    <lineage>
        <taxon>Bacteria</taxon>
        <taxon>Bacillati</taxon>
        <taxon>Chloroflexota</taxon>
        <taxon>Tepidiformia</taxon>
        <taxon>Tepidiformales</taxon>
        <taxon>Tepidiformaceae</taxon>
        <taxon>Tepidiforma</taxon>
    </lineage>
</organism>
<feature type="transmembrane region" description="Helical" evidence="6">
    <location>
        <begin position="15"/>
        <end position="36"/>
    </location>
</feature>
<keyword evidence="3 6" id="KW-0812">Transmembrane</keyword>